<dbReference type="EnsemblBacteria" id="AAQ65421">
    <property type="protein sequence ID" value="AAQ65421"/>
    <property type="gene ID" value="PG_0186"/>
</dbReference>
<evidence type="ECO:0007829" key="11">
    <source>
        <dbReference type="PDB" id="6SLI"/>
    </source>
</evidence>
<dbReference type="DNASU" id="2551404"/>
<dbReference type="HOGENOM" id="CLU_015553_3_4_10"/>
<gene>
    <name evidence="8" type="primary">ragB</name>
    <name evidence="8" type="ordered locus">PG_0186</name>
</gene>
<evidence type="ECO:0000256" key="1">
    <source>
        <dbReference type="ARBA" id="ARBA00004442"/>
    </source>
</evidence>
<keyword evidence="5" id="KW-0998">Cell outer membrane</keyword>
<dbReference type="InterPro" id="IPR011990">
    <property type="entry name" value="TPR-like_helical_dom_sf"/>
</dbReference>
<dbReference type="EMDB" id="EMD-10245"/>
<keyword evidence="8" id="KW-0449">Lipoprotein</keyword>
<evidence type="ECO:0000313" key="8">
    <source>
        <dbReference type="EMBL" id="AAQ65421.1"/>
    </source>
</evidence>
<dbReference type="Gene3D" id="1.25.40.390">
    <property type="match status" value="1"/>
</dbReference>
<evidence type="ECO:0007829" key="10">
    <source>
        <dbReference type="PDB" id="5CX8"/>
    </source>
</evidence>
<keyword evidence="10 11" id="KW-0002">3D-structure</keyword>
<dbReference type="PDBsum" id="5CX8"/>
<dbReference type="EMBL" id="AE015924">
    <property type="protein sequence ID" value="AAQ65421.1"/>
    <property type="molecule type" value="Genomic_DNA"/>
</dbReference>
<dbReference type="PDB" id="6SLI">
    <property type="method" value="X-ray"/>
    <property type="resolution" value="3.38 A"/>
    <property type="chains" value="A/C/F/I=20-501"/>
</dbReference>
<dbReference type="EMDB" id="EMD-10243"/>
<dbReference type="InterPro" id="IPR012944">
    <property type="entry name" value="SusD_RagB_dom"/>
</dbReference>
<dbReference type="PATRIC" id="fig|242619.8.peg.174"/>
<evidence type="ECO:0000313" key="9">
    <source>
        <dbReference type="Proteomes" id="UP000000588"/>
    </source>
</evidence>
<dbReference type="eggNOG" id="COG3193">
    <property type="taxonomic scope" value="Bacteria"/>
</dbReference>
<evidence type="ECO:0000259" key="6">
    <source>
        <dbReference type="Pfam" id="PF07980"/>
    </source>
</evidence>
<dbReference type="Proteomes" id="UP000000588">
    <property type="component" value="Chromosome"/>
</dbReference>
<evidence type="ECO:0000256" key="4">
    <source>
        <dbReference type="ARBA" id="ARBA00023136"/>
    </source>
</evidence>
<keyword evidence="9" id="KW-1185">Reference proteome</keyword>
<name>F5H948_PORGI</name>
<keyword evidence="4" id="KW-0472">Membrane</keyword>
<dbReference type="InterPro" id="IPR033985">
    <property type="entry name" value="SusD-like_N"/>
</dbReference>
<reference evidence="11 12" key="3">
    <citation type="journal article" date="2020" name="Nat. Microbiol.">
        <title>Structural and functional insights into oligopeptide acquisition by the RagAB transporter from Porphyromonas gingivalis.</title>
        <authorList>
            <person name="Madej M."/>
            <person name="White J.B.R."/>
            <person name="Nowakowska Z."/>
            <person name="Rawson S."/>
            <person name="Scavenius C."/>
            <person name="Enghild J.J."/>
            <person name="Bereta G.P."/>
            <person name="Pothula K."/>
            <person name="Kleinekathoefer U."/>
            <person name="Basle A."/>
            <person name="Ranson N.A."/>
            <person name="Potempa J."/>
            <person name="van den Berg B."/>
        </authorList>
    </citation>
    <scope>X-RAY CRYSTALLOGRAPHY (2.61 ANGSTROMS) OF 20-501</scope>
</reference>
<reference evidence="8 9" key="1">
    <citation type="journal article" date="2003" name="J. Bacteriol.">
        <title>Complete genome sequence of the oral pathogenic bacterium Porphyromonas gingivalis strain W83.</title>
        <authorList>
            <person name="Nelson K."/>
            <person name="Fleishmann R."/>
            <person name="DeBoy R."/>
            <person name="Paulsen I."/>
            <person name="Fouts D."/>
            <person name="Eisen J."/>
            <person name="Daugherty S."/>
            <person name="Dodson R."/>
            <person name="Durkin A."/>
            <person name="Gwinn M."/>
            <person name="Haft D."/>
            <person name="Kolonay J."/>
            <person name="Nelson W."/>
            <person name="White O."/>
            <person name="Mason T."/>
            <person name="Tallon L."/>
            <person name="Gray J."/>
            <person name="Granger D."/>
            <person name="Tettelin H."/>
            <person name="Dong H."/>
            <person name="Galvin J."/>
            <person name="Duncan M."/>
            <person name="Dewhirst F."/>
            <person name="Fraser C."/>
        </authorList>
    </citation>
    <scope>NUCLEOTIDE SEQUENCE [LARGE SCALE GENOMIC DNA]</scope>
    <source>
        <strain evidence="9">ATCC BAA-308 / W83</strain>
    </source>
</reference>
<dbReference type="AlphaFoldDB" id="F5H948"/>
<dbReference type="PDB" id="6SML">
    <property type="method" value="EM"/>
    <property type="resolution" value="3.40 A"/>
    <property type="chains" value="A=20-501"/>
</dbReference>
<dbReference type="PDB" id="6SM3">
    <property type="method" value="EM"/>
    <property type="resolution" value="3.30 A"/>
    <property type="chains" value="A=20-501"/>
</dbReference>
<dbReference type="GO" id="GO:0009279">
    <property type="term" value="C:cell outer membrane"/>
    <property type="evidence" value="ECO:0007669"/>
    <property type="project" value="UniProtKB-SubCell"/>
</dbReference>
<comment type="subcellular location">
    <subcellularLocation>
        <location evidence="1">Cell outer membrane</location>
    </subcellularLocation>
</comment>
<dbReference type="Pfam" id="PF07980">
    <property type="entry name" value="SusD_RagB"/>
    <property type="match status" value="1"/>
</dbReference>
<proteinExistence type="evidence at protein level"/>
<dbReference type="SUPFAM" id="SSF48452">
    <property type="entry name" value="TPR-like"/>
    <property type="match status" value="1"/>
</dbReference>
<sequence>MKKIIYWVATVFLAASVSSCELDRDPEGKDFQQPYTSFVQTKQNRDGLYALLRNTENPRMHFYQELQSDMYCTTITDGNSLAPFVNWDLGILNDHGRADEDEVSGIAGYYFVYNRLNQQANAFVNNTEAALQNQVYKNSTEIANAKSFLAEGKVLQALAIWRLMDRFSFHESVTEVNSGAKDLGVILLKEYNPGYIGPRATKAQCYDYILSRLSEAIEVLPENRESVLYVSRDYAYALRARIYLALGEYGKAAADAKMVVDKYPLIGAADASEFENIYRSDANNPEIIFRGFASATLGSFTATTLNGAAPAGKDIKYNPSAVPFQWVVDLYENEDFRKSVYIAKVVKKDKGYLVNKFLEDKAYRDVQDKPNLKVGARYFSVAEVYLILVESALQTGDTPTAEKYLKALSKARGAEVSVVNMEALQAERTRELIGEGSRLRDMVRWSIPNNHDAFETQPGLEGFANTTPLKAQAPVGFYAYTWEFPQRDRQTNPQLIKNWPI</sequence>
<protein>
    <submittedName>
        <fullName evidence="8">Lipoprotein RagB</fullName>
    </submittedName>
</protein>
<reference evidence="10" key="2">
    <citation type="journal article" date="2016" name="Mol. Oral. Microbiol.">
        <title>Structure of RagB, a major immunodominant outer-membrane surface receptor antigen of Porphyromonas gingivalis.</title>
        <authorList>
            <person name="Goulas T."/>
            <person name="Garcia-Ferrer I."/>
            <person name="Hutcherson J.A."/>
            <person name="Potempa B.A."/>
            <person name="Potempa J."/>
            <person name="Scott D.A."/>
            <person name="Gomis-Ruth F.X."/>
        </authorList>
    </citation>
    <scope>X-RAY CRYSTALLOGRAPHY (2.40 ANGSTROMS) OF 21-501</scope>
</reference>
<dbReference type="RefSeq" id="WP_005874723.1">
    <property type="nucleotide sequence ID" value="NC_002950.2"/>
</dbReference>
<feature type="domain" description="RagB/SusD" evidence="6">
    <location>
        <begin position="347"/>
        <end position="498"/>
    </location>
</feature>
<feature type="domain" description="SusD-like N-terminal" evidence="7">
    <location>
        <begin position="134"/>
        <end position="244"/>
    </location>
</feature>
<comment type="similarity">
    <text evidence="2">Belongs to the SusD family.</text>
</comment>
<dbReference type="Pfam" id="PF14322">
    <property type="entry name" value="SusD-like_3"/>
    <property type="match status" value="1"/>
</dbReference>
<dbReference type="PDB" id="6SLN">
    <property type="method" value="X-ray"/>
    <property type="resolution" value="2.61 A"/>
    <property type="chains" value="C/D=20-501"/>
</dbReference>
<dbReference type="KEGG" id="pgi:PG_0186"/>
<dbReference type="PROSITE" id="PS51257">
    <property type="entry name" value="PROKAR_LIPOPROTEIN"/>
    <property type="match status" value="1"/>
</dbReference>
<evidence type="ECO:0000256" key="3">
    <source>
        <dbReference type="ARBA" id="ARBA00022729"/>
    </source>
</evidence>
<dbReference type="EMDB" id="EMD-10241"/>
<dbReference type="STRING" id="242619.PG_0186"/>
<evidence type="ECO:0000256" key="5">
    <source>
        <dbReference type="ARBA" id="ARBA00023237"/>
    </source>
</evidence>
<dbReference type="SMR" id="F5H948"/>
<accession>F5H948</accession>
<evidence type="ECO:0000256" key="2">
    <source>
        <dbReference type="ARBA" id="ARBA00006275"/>
    </source>
</evidence>
<evidence type="ECO:0000259" key="7">
    <source>
        <dbReference type="Pfam" id="PF14322"/>
    </source>
</evidence>
<dbReference type="PDB" id="6SMQ">
    <property type="method" value="EM"/>
    <property type="resolution" value="3.30 A"/>
    <property type="chains" value="A/D=20-501"/>
</dbReference>
<dbReference type="TCDB" id="8.A.46.3.1">
    <property type="family name" value="the glycan-binding protein (susd) family"/>
</dbReference>
<dbReference type="PDB" id="5CX8">
    <property type="method" value="X-ray"/>
    <property type="resolution" value="2.40 A"/>
    <property type="chains" value="A/B=21-501"/>
</dbReference>
<organism evidence="8 9">
    <name type="scientific">Porphyromonas gingivalis (strain ATCC BAA-308 / W83)</name>
    <dbReference type="NCBI Taxonomy" id="242619"/>
    <lineage>
        <taxon>Bacteria</taxon>
        <taxon>Pseudomonadati</taxon>
        <taxon>Bacteroidota</taxon>
        <taxon>Bacteroidia</taxon>
        <taxon>Bacteroidales</taxon>
        <taxon>Porphyromonadaceae</taxon>
        <taxon>Porphyromonas</taxon>
    </lineage>
</organism>
<evidence type="ECO:0007829" key="12">
    <source>
        <dbReference type="PDB" id="6SLJ"/>
    </source>
</evidence>
<keyword evidence="3" id="KW-0732">Signal</keyword>
<dbReference type="PDB" id="6SLJ">
    <property type="method" value="X-ray"/>
    <property type="resolution" value="3.04 A"/>
    <property type="chains" value="C/D=20-501"/>
</dbReference>